<name>A0A6A9UUT9_9ACTN</name>
<dbReference type="Proteomes" id="UP000435304">
    <property type="component" value="Unassembled WGS sequence"/>
</dbReference>
<evidence type="ECO:0000313" key="2">
    <source>
        <dbReference type="Proteomes" id="UP000435304"/>
    </source>
</evidence>
<accession>A0A6A9UUT9</accession>
<dbReference type="SUPFAM" id="SSF56801">
    <property type="entry name" value="Acetyl-CoA synthetase-like"/>
    <property type="match status" value="1"/>
</dbReference>
<reference evidence="1 2" key="1">
    <citation type="submission" date="2019-12" db="EMBL/GenBank/DDBJ databases">
        <title>Auraticoccus cholistani sp. nov., an actinomycete isolated from soil of Cholistan desert.</title>
        <authorList>
            <person name="Cheema M.T."/>
        </authorList>
    </citation>
    <scope>NUCLEOTIDE SEQUENCE [LARGE SCALE GENOMIC DNA]</scope>
    <source>
        <strain evidence="1 2">F435</strain>
    </source>
</reference>
<dbReference type="RefSeq" id="WP_156610348.1">
    <property type="nucleotide sequence ID" value="NZ_WPCU01000007.1"/>
</dbReference>
<dbReference type="AlphaFoldDB" id="A0A6A9UUT9"/>
<evidence type="ECO:0000313" key="1">
    <source>
        <dbReference type="EMBL" id="MVA76706.1"/>
    </source>
</evidence>
<sequence length="232" mass="24745">MLIEEHLRQRVRRDGGSPLITHYDLGTGSRTELSATTFANWVAKASSYCVEELELDAGDAVALPVLDEHPGHWMSLVWVMALWSTGCHVAPAEDARVVVVGPEALEQPAEWPQTVLACSLHPLGLGFSQPLPAGWVDWAVDVRSQPDQYAGVPPTPDLPAWVEPGRQLDQAALAATAGDPGRRLVRPGEPWPTVRDALVAPLLGGGSAVVVEGEDEAALARVVADERVVVPG</sequence>
<protein>
    <submittedName>
        <fullName evidence="1">TIGR03089 family protein</fullName>
    </submittedName>
</protein>
<comment type="caution">
    <text evidence="1">The sequence shown here is derived from an EMBL/GenBank/DDBJ whole genome shotgun (WGS) entry which is preliminary data.</text>
</comment>
<proteinExistence type="predicted"/>
<keyword evidence="2" id="KW-1185">Reference proteome</keyword>
<organism evidence="1 2">
    <name type="scientific">Auraticoccus cholistanensis</name>
    <dbReference type="NCBI Taxonomy" id="2656650"/>
    <lineage>
        <taxon>Bacteria</taxon>
        <taxon>Bacillati</taxon>
        <taxon>Actinomycetota</taxon>
        <taxon>Actinomycetes</taxon>
        <taxon>Propionibacteriales</taxon>
        <taxon>Propionibacteriaceae</taxon>
        <taxon>Auraticoccus</taxon>
    </lineage>
</organism>
<dbReference type="InterPro" id="IPR017523">
    <property type="entry name" value="Rv3268"/>
</dbReference>
<dbReference type="NCBIfam" id="TIGR03089">
    <property type="entry name" value="TIGR03089 family protein"/>
    <property type="match status" value="1"/>
</dbReference>
<gene>
    <name evidence="1" type="ORF">GC722_11825</name>
</gene>
<dbReference type="EMBL" id="WPCU01000007">
    <property type="protein sequence ID" value="MVA76706.1"/>
    <property type="molecule type" value="Genomic_DNA"/>
</dbReference>